<organism evidence="2">
    <name type="scientific">uncultured Solirubrobacteraceae bacterium</name>
    <dbReference type="NCBI Taxonomy" id="1162706"/>
    <lineage>
        <taxon>Bacteria</taxon>
        <taxon>Bacillati</taxon>
        <taxon>Actinomycetota</taxon>
        <taxon>Thermoleophilia</taxon>
        <taxon>Solirubrobacterales</taxon>
        <taxon>Solirubrobacteraceae</taxon>
        <taxon>environmental samples</taxon>
    </lineage>
</organism>
<feature type="region of interest" description="Disordered" evidence="1">
    <location>
        <begin position="34"/>
        <end position="56"/>
    </location>
</feature>
<evidence type="ECO:0000256" key="1">
    <source>
        <dbReference type="SAM" id="MobiDB-lite"/>
    </source>
</evidence>
<dbReference type="AlphaFoldDB" id="A0A6J4R2L9"/>
<gene>
    <name evidence="2" type="ORF">AVDCRST_MAG38-246</name>
</gene>
<reference evidence="2" key="1">
    <citation type="submission" date="2020-02" db="EMBL/GenBank/DDBJ databases">
        <authorList>
            <person name="Meier V. D."/>
        </authorList>
    </citation>
    <scope>NUCLEOTIDE SEQUENCE</scope>
    <source>
        <strain evidence="2">AVDCRST_MAG38</strain>
    </source>
</reference>
<proteinExistence type="predicted"/>
<name>A0A6J4R2L9_9ACTN</name>
<accession>A0A6J4R2L9</accession>
<sequence>MGVFYSFAARLSTPLRCGCSPVIPRAMADGRSLSMEASVPATTRRGESWVPEIRHD</sequence>
<dbReference type="EMBL" id="CADCVJ010000015">
    <property type="protein sequence ID" value="CAA9462382.1"/>
    <property type="molecule type" value="Genomic_DNA"/>
</dbReference>
<feature type="compositionally biased region" description="Basic and acidic residues" evidence="1">
    <location>
        <begin position="44"/>
        <end position="56"/>
    </location>
</feature>
<evidence type="ECO:0000313" key="2">
    <source>
        <dbReference type="EMBL" id="CAA9462382.1"/>
    </source>
</evidence>
<protein>
    <submittedName>
        <fullName evidence="2">Uncharacterized protein</fullName>
    </submittedName>
</protein>